<comment type="caution">
    <text evidence="2">The sequence shown here is derived from an EMBL/GenBank/DDBJ whole genome shotgun (WGS) entry which is preliminary data.</text>
</comment>
<feature type="transmembrane region" description="Helical" evidence="1">
    <location>
        <begin position="75"/>
        <end position="97"/>
    </location>
</feature>
<keyword evidence="3" id="KW-1185">Reference proteome</keyword>
<dbReference type="Proteomes" id="UP000186817">
    <property type="component" value="Unassembled WGS sequence"/>
</dbReference>
<dbReference type="EMBL" id="LSRX01000206">
    <property type="protein sequence ID" value="OLQ04603.1"/>
    <property type="molecule type" value="Genomic_DNA"/>
</dbReference>
<protein>
    <submittedName>
        <fullName evidence="2">Uncharacterized protein</fullName>
    </submittedName>
</protein>
<keyword evidence="1" id="KW-0472">Membrane</keyword>
<organism evidence="2 3">
    <name type="scientific">Symbiodinium microadriaticum</name>
    <name type="common">Dinoflagellate</name>
    <name type="synonym">Zooxanthella microadriatica</name>
    <dbReference type="NCBI Taxonomy" id="2951"/>
    <lineage>
        <taxon>Eukaryota</taxon>
        <taxon>Sar</taxon>
        <taxon>Alveolata</taxon>
        <taxon>Dinophyceae</taxon>
        <taxon>Suessiales</taxon>
        <taxon>Symbiodiniaceae</taxon>
        <taxon>Symbiodinium</taxon>
    </lineage>
</organism>
<gene>
    <name evidence="2" type="ORF">AK812_SmicGene12304</name>
</gene>
<proteinExistence type="predicted"/>
<feature type="transmembrane region" description="Helical" evidence="1">
    <location>
        <begin position="34"/>
        <end position="54"/>
    </location>
</feature>
<evidence type="ECO:0000256" key="1">
    <source>
        <dbReference type="SAM" id="Phobius"/>
    </source>
</evidence>
<name>A0A1Q9EB25_SYMMI</name>
<reference evidence="2 3" key="1">
    <citation type="submission" date="2016-02" db="EMBL/GenBank/DDBJ databases">
        <title>Genome analysis of coral dinoflagellate symbionts highlights evolutionary adaptations to a symbiotic lifestyle.</title>
        <authorList>
            <person name="Aranda M."/>
            <person name="Li Y."/>
            <person name="Liew Y.J."/>
            <person name="Baumgarten S."/>
            <person name="Simakov O."/>
            <person name="Wilson M."/>
            <person name="Piel J."/>
            <person name="Ashoor H."/>
            <person name="Bougouffa S."/>
            <person name="Bajic V.B."/>
            <person name="Ryu T."/>
            <person name="Ravasi T."/>
            <person name="Bayer T."/>
            <person name="Micklem G."/>
            <person name="Kim H."/>
            <person name="Bhak J."/>
            <person name="Lajeunesse T.C."/>
            <person name="Voolstra C.R."/>
        </authorList>
    </citation>
    <scope>NUCLEOTIDE SEQUENCE [LARGE SCALE GENOMIC DNA]</scope>
    <source>
        <strain evidence="2 3">CCMP2467</strain>
    </source>
</reference>
<keyword evidence="1" id="KW-0812">Transmembrane</keyword>
<evidence type="ECO:0000313" key="3">
    <source>
        <dbReference type="Proteomes" id="UP000186817"/>
    </source>
</evidence>
<sequence length="263" mass="29316">MKGKALAVPRLFFSPAKAAELSFQADPSVRRYGVWSQALCGVWCLCLVPAYSAGERTEGSPGSLALYSLLRTQQAFRLWLVVPTAYLCNLALCGLLWKEYEHFVKLRRSWLGGDVQDGLQSIDAAIDAAYDAGSRHLQTAARMELRGPRSRFFEPEPGTTAEPDDRTNRVIMLSIQDDGRMMRFGCFAKCWSGSSKDINSIQINWSRGVTPPRLLCGGHEQLAQLYLDNGADLLPNDRGDTPEDLARYNQHYHLLPLLATFST</sequence>
<dbReference type="OrthoDB" id="1689567at2759"/>
<dbReference type="AlphaFoldDB" id="A0A1Q9EB25"/>
<keyword evidence="1" id="KW-1133">Transmembrane helix</keyword>
<accession>A0A1Q9EB25</accession>
<evidence type="ECO:0000313" key="2">
    <source>
        <dbReference type="EMBL" id="OLQ04603.1"/>
    </source>
</evidence>